<sequence length="378" mass="39865">MRHPYHARPADRVRHPDRLTHPGTGAELALRRAWPHDDWHVLLELETPDGQRLAGQWFADAIRRAEVFAATRGALDVPRHGIVLHPDGADRRLTALAGLVSWPGSRLLAHRPEQRAVVRLTGDGDTYYATVVRPGLDADLGRRLAGLAALLHGTATVPAVQDWPLGDGVLVLSELPGPTLAALGADRSVGAGELAAAWQRVGSALRLLHDAPRVPVLSGAGQHDAVAEVTLVARWLGPAAEYGLLPPVDVASLLADLRSGAPGPAGLGCPDLTDAQVVAGPDGGIGLFGLETVTVGELARGFASLLVGLELRVAQGELTPSRARTARTAVLAGLRPDEATLARVPAYERAARLRLAGEYAFQPRWRGLSRALLAAATP</sequence>
<dbReference type="OrthoDB" id="7842280at2"/>
<dbReference type="RefSeq" id="WP_046768515.1">
    <property type="nucleotide sequence ID" value="NZ_KQ061226.1"/>
</dbReference>
<feature type="compositionally biased region" description="Basic and acidic residues" evidence="1">
    <location>
        <begin position="8"/>
        <end position="20"/>
    </location>
</feature>
<feature type="region of interest" description="Disordered" evidence="1">
    <location>
        <begin position="1"/>
        <end position="21"/>
    </location>
</feature>
<dbReference type="AlphaFoldDB" id="A0A1H2J9V7"/>
<accession>A0A1H2J9V7</accession>
<dbReference type="SUPFAM" id="SSF56112">
    <property type="entry name" value="Protein kinase-like (PK-like)"/>
    <property type="match status" value="1"/>
</dbReference>
<dbReference type="Proteomes" id="UP000182977">
    <property type="component" value="Chromosome I"/>
</dbReference>
<name>A0A1H2J9V7_9ACTN</name>
<evidence type="ECO:0000313" key="2">
    <source>
        <dbReference type="EMBL" id="SDU52961.1"/>
    </source>
</evidence>
<evidence type="ECO:0000313" key="3">
    <source>
        <dbReference type="Proteomes" id="UP000182977"/>
    </source>
</evidence>
<keyword evidence="3" id="KW-1185">Reference proteome</keyword>
<organism evidence="2 3">
    <name type="scientific">Jiangella alkaliphila</name>
    <dbReference type="NCBI Taxonomy" id="419479"/>
    <lineage>
        <taxon>Bacteria</taxon>
        <taxon>Bacillati</taxon>
        <taxon>Actinomycetota</taxon>
        <taxon>Actinomycetes</taxon>
        <taxon>Jiangellales</taxon>
        <taxon>Jiangellaceae</taxon>
        <taxon>Jiangella</taxon>
    </lineage>
</organism>
<dbReference type="EMBL" id="LT629791">
    <property type="protein sequence ID" value="SDU52961.1"/>
    <property type="molecule type" value="Genomic_DNA"/>
</dbReference>
<dbReference type="STRING" id="419479.SAMN04488563_2443"/>
<reference evidence="3" key="1">
    <citation type="submission" date="2016-10" db="EMBL/GenBank/DDBJ databases">
        <authorList>
            <person name="Varghese N."/>
            <person name="Submissions S."/>
        </authorList>
    </citation>
    <scope>NUCLEOTIDE SEQUENCE [LARGE SCALE GENOMIC DNA]</scope>
    <source>
        <strain evidence="3">DSM 45079</strain>
    </source>
</reference>
<protein>
    <recommendedName>
        <fullName evidence="4">Aminoglycoside phosphotransferase domain-containing protein</fullName>
    </recommendedName>
</protein>
<evidence type="ECO:0000256" key="1">
    <source>
        <dbReference type="SAM" id="MobiDB-lite"/>
    </source>
</evidence>
<dbReference type="InterPro" id="IPR011009">
    <property type="entry name" value="Kinase-like_dom_sf"/>
</dbReference>
<evidence type="ECO:0008006" key="4">
    <source>
        <dbReference type="Google" id="ProtNLM"/>
    </source>
</evidence>
<gene>
    <name evidence="2" type="ORF">SAMN04488563_2443</name>
</gene>
<proteinExistence type="predicted"/>